<name>A0A2M9CI62_9MICO</name>
<keyword evidence="3" id="KW-1185">Reference proteome</keyword>
<dbReference type="Pfam" id="PF05853">
    <property type="entry name" value="BKACE"/>
    <property type="match status" value="2"/>
</dbReference>
<evidence type="ECO:0000313" key="3">
    <source>
        <dbReference type="Proteomes" id="UP000228758"/>
    </source>
</evidence>
<dbReference type="EMBL" id="PGFF01000001">
    <property type="protein sequence ID" value="PJJ71555.1"/>
    <property type="molecule type" value="Genomic_DNA"/>
</dbReference>
<evidence type="ECO:0000256" key="1">
    <source>
        <dbReference type="SAM" id="MobiDB-lite"/>
    </source>
</evidence>
<gene>
    <name evidence="2" type="ORF">CLV46_1104</name>
</gene>
<dbReference type="InterPro" id="IPR008567">
    <property type="entry name" value="BKACE"/>
</dbReference>
<reference evidence="2 3" key="1">
    <citation type="submission" date="2017-11" db="EMBL/GenBank/DDBJ databases">
        <title>Genomic Encyclopedia of Archaeal and Bacterial Type Strains, Phase II (KMG-II): From Individual Species to Whole Genera.</title>
        <authorList>
            <person name="Goeker M."/>
        </authorList>
    </citation>
    <scope>NUCLEOTIDE SEQUENCE [LARGE SCALE GENOMIC DNA]</scope>
    <source>
        <strain evidence="2 3">DSM 27393</strain>
    </source>
</reference>
<dbReference type="GO" id="GO:0043720">
    <property type="term" value="F:3-keto-5-aminohexanoate cleavage activity"/>
    <property type="evidence" value="ECO:0007669"/>
    <property type="project" value="InterPro"/>
</dbReference>
<dbReference type="RefSeq" id="WP_211282153.1">
    <property type="nucleotide sequence ID" value="NZ_PGFF01000001.1"/>
</dbReference>
<organism evidence="2 3">
    <name type="scientific">Diaminobutyricimonas aerilata</name>
    <dbReference type="NCBI Taxonomy" id="1162967"/>
    <lineage>
        <taxon>Bacteria</taxon>
        <taxon>Bacillati</taxon>
        <taxon>Actinomycetota</taxon>
        <taxon>Actinomycetes</taxon>
        <taxon>Micrococcales</taxon>
        <taxon>Microbacteriaceae</taxon>
        <taxon>Diaminobutyricimonas</taxon>
    </lineage>
</organism>
<comment type="caution">
    <text evidence="2">The sequence shown here is derived from an EMBL/GenBank/DDBJ whole genome shotgun (WGS) entry which is preliminary data.</text>
</comment>
<accession>A0A2M9CI62</accession>
<dbReference type="PANTHER" id="PTHR37418">
    <property type="entry name" value="3-KETO-5-AMINOHEXANOATE CLEAVAGE ENZYME-RELATED"/>
    <property type="match status" value="1"/>
</dbReference>
<feature type="region of interest" description="Disordered" evidence="1">
    <location>
        <begin position="1"/>
        <end position="38"/>
    </location>
</feature>
<sequence length="253" mass="26610">MTNVRADDESEANMSQPFLQAALNGDREHPAAPRSPEAIAREAAGAVAAGARSVHLHPYDRDDRQSLDAAVCAATLRVVRAACPGVPISLTTSADVESDPRRRLEQVAAWTEWPDLVTANQGEEGIVELCELLISHGVGIEAGLLGWRDAELFVASGLASRCVRVMVEPLDADPDDAVAHAERIERIVADAGITLEQVHHGDGIASWAVNARAVDRGHGIRTGLEDTPVLPDGRLAAGNADLVAAAAAMLAAH</sequence>
<dbReference type="Gene3D" id="3.20.20.70">
    <property type="entry name" value="Aldolase class I"/>
    <property type="match status" value="1"/>
</dbReference>
<dbReference type="AlphaFoldDB" id="A0A2M9CI62"/>
<evidence type="ECO:0000313" key="2">
    <source>
        <dbReference type="EMBL" id="PJJ71555.1"/>
    </source>
</evidence>
<dbReference type="PANTHER" id="PTHR37418:SF1">
    <property type="entry name" value="3-KETO-5-AMINOHEXANOATE CLEAVAGE PROTEIN"/>
    <property type="match status" value="1"/>
</dbReference>
<dbReference type="InterPro" id="IPR013785">
    <property type="entry name" value="Aldolase_TIM"/>
</dbReference>
<dbReference type="Proteomes" id="UP000228758">
    <property type="component" value="Unassembled WGS sequence"/>
</dbReference>
<protein>
    <submittedName>
        <fullName evidence="2">Uncharacterized protein (DUF849 family)</fullName>
    </submittedName>
</protein>
<proteinExistence type="predicted"/>